<dbReference type="PANTHER" id="PTHR30373:SF8">
    <property type="entry name" value="BLL7265 PROTEIN"/>
    <property type="match status" value="1"/>
</dbReference>
<dbReference type="PATRIC" id="fig|1610491.3.peg.2903"/>
<dbReference type="Pfam" id="PF04536">
    <property type="entry name" value="TPM_phosphatase"/>
    <property type="match status" value="1"/>
</dbReference>
<accession>A0A0U1PWH8</accession>
<gene>
    <name evidence="2" type="ORF">AAV94_13680</name>
</gene>
<evidence type="ECO:0000313" key="3">
    <source>
        <dbReference type="Proteomes" id="UP000050580"/>
    </source>
</evidence>
<organism evidence="2 3">
    <name type="scientific">Lampropedia cohaerens</name>
    <dbReference type="NCBI Taxonomy" id="1610491"/>
    <lineage>
        <taxon>Bacteria</taxon>
        <taxon>Pseudomonadati</taxon>
        <taxon>Pseudomonadota</taxon>
        <taxon>Betaproteobacteria</taxon>
        <taxon>Burkholderiales</taxon>
        <taxon>Comamonadaceae</taxon>
        <taxon>Lampropedia</taxon>
    </lineage>
</organism>
<feature type="domain" description="TPM" evidence="1">
    <location>
        <begin position="16"/>
        <end position="136"/>
    </location>
</feature>
<dbReference type="EMBL" id="LBNQ01000041">
    <property type="protein sequence ID" value="KKW66888.1"/>
    <property type="molecule type" value="Genomic_DNA"/>
</dbReference>
<sequence length="164" mass="18415">MRLLRHRWDEPQARRLMTPTLQRSLAEQISRSEATHTGQIAIYVEGGLPGHYVREDKTARDRAWALFGKLGVWDTADNNGVLIYLLIAEHAIEIVADRGLRARLDDAAWQPVVEHLGTALRAGDYARGLQLAVEEVGVLLAAHFPRHDPATRQPNEVPDMPGFR</sequence>
<keyword evidence="3" id="KW-1185">Reference proteome</keyword>
<dbReference type="STRING" id="1610491.AAV94_13680"/>
<dbReference type="AlphaFoldDB" id="A0A0U1PWH8"/>
<protein>
    <recommendedName>
        <fullName evidence="1">TPM domain-containing protein</fullName>
    </recommendedName>
</protein>
<name>A0A0U1PWH8_9BURK</name>
<proteinExistence type="predicted"/>
<dbReference type="OrthoDB" id="5683663at2"/>
<dbReference type="Proteomes" id="UP000050580">
    <property type="component" value="Unassembled WGS sequence"/>
</dbReference>
<dbReference type="PANTHER" id="PTHR30373">
    <property type="entry name" value="UPF0603 PROTEIN YGCG"/>
    <property type="match status" value="1"/>
</dbReference>
<evidence type="ECO:0000259" key="1">
    <source>
        <dbReference type="Pfam" id="PF04536"/>
    </source>
</evidence>
<reference evidence="2 3" key="1">
    <citation type="submission" date="2015-05" db="EMBL/GenBank/DDBJ databases">
        <title>Draft genome sequence of Lampropedia sp. CT6, isolated from the microbial mat of a hot water spring, located at Manikaran, India.</title>
        <authorList>
            <person name="Tripathi C."/>
            <person name="Rani P."/>
            <person name="Mahato N.K."/>
            <person name="Lal R."/>
        </authorList>
    </citation>
    <scope>NUCLEOTIDE SEQUENCE [LARGE SCALE GENOMIC DNA]</scope>
    <source>
        <strain evidence="2 3">CT6</strain>
    </source>
</reference>
<evidence type="ECO:0000313" key="2">
    <source>
        <dbReference type="EMBL" id="KKW66888.1"/>
    </source>
</evidence>
<comment type="caution">
    <text evidence="2">The sequence shown here is derived from an EMBL/GenBank/DDBJ whole genome shotgun (WGS) entry which is preliminary data.</text>
</comment>
<dbReference type="InterPro" id="IPR007621">
    <property type="entry name" value="TPM_dom"/>
</dbReference>
<dbReference type="Gene3D" id="3.10.310.50">
    <property type="match status" value="1"/>
</dbReference>